<reference evidence="1" key="1">
    <citation type="submission" date="2020-05" db="EMBL/GenBank/DDBJ databases">
        <authorList>
            <person name="Chiriac C."/>
            <person name="Salcher M."/>
            <person name="Ghai R."/>
            <person name="Kavagutti S V."/>
        </authorList>
    </citation>
    <scope>NUCLEOTIDE SEQUENCE</scope>
</reference>
<dbReference type="EMBL" id="CAFBMC010000163">
    <property type="protein sequence ID" value="CAB4914079.1"/>
    <property type="molecule type" value="Genomic_DNA"/>
</dbReference>
<protein>
    <submittedName>
        <fullName evidence="1">Unannotated protein</fullName>
    </submittedName>
</protein>
<proteinExistence type="predicted"/>
<evidence type="ECO:0000313" key="1">
    <source>
        <dbReference type="EMBL" id="CAB4914079.1"/>
    </source>
</evidence>
<sequence length="68" mass="7069">MLLAISVDEAVSEASPVSGTAVMVPTAAAFTPTRVTVNTSWPCSLVRPFLTELPPSNRAEPVAVARTS</sequence>
<dbReference type="AlphaFoldDB" id="A0A6J7HE66"/>
<name>A0A6J7HE66_9ZZZZ</name>
<gene>
    <name evidence="1" type="ORF">UFOPK3495_01769</name>
</gene>
<accession>A0A6J7HE66</accession>
<organism evidence="1">
    <name type="scientific">freshwater metagenome</name>
    <dbReference type="NCBI Taxonomy" id="449393"/>
    <lineage>
        <taxon>unclassified sequences</taxon>
        <taxon>metagenomes</taxon>
        <taxon>ecological metagenomes</taxon>
    </lineage>
</organism>